<feature type="transmembrane region" description="Helical" evidence="1">
    <location>
        <begin position="169"/>
        <end position="193"/>
    </location>
</feature>
<proteinExistence type="predicted"/>
<dbReference type="Proteomes" id="UP000234206">
    <property type="component" value="Unassembled WGS sequence"/>
</dbReference>
<evidence type="ECO:0000313" key="3">
    <source>
        <dbReference type="Proteomes" id="UP000234206"/>
    </source>
</evidence>
<feature type="transmembrane region" description="Helical" evidence="1">
    <location>
        <begin position="67"/>
        <end position="85"/>
    </location>
</feature>
<keyword evidence="3" id="KW-1185">Reference proteome</keyword>
<dbReference type="InterPro" id="IPR016566">
    <property type="entry name" value="UCP010219"/>
</dbReference>
<evidence type="ECO:0000256" key="1">
    <source>
        <dbReference type="SAM" id="Phobius"/>
    </source>
</evidence>
<comment type="caution">
    <text evidence="2">The sequence shown here is derived from an EMBL/GenBank/DDBJ whole genome shotgun (WGS) entry which is preliminary data.</text>
</comment>
<gene>
    <name evidence="2" type="ORF">CYJ76_06550</name>
</gene>
<sequence>MATPAGAAGDGSAPSAPRSEAAAAETVEHVIRHRLAEALGGWRGSLEAALPTVAFVTWWLLRHDVRGAVIASVVVLGVLAVARFAAGGTLRYLGASVFATALAAFFALRSGEAQDAFLPGILMSAAWCVLTLVSVLVRWPVVGFLVALGDPQFETDPTGWRRSRAMVRVCSRLTWALVALYAVRVAVMLPMYLAGNVAALGVAKIVMGWPLYLVAVGAMVAMLATGRTAVDAPLEAEAEQLAREG</sequence>
<dbReference type="RefSeq" id="WP_101849597.1">
    <property type="nucleotide sequence ID" value="NZ_JBHLVH010000028.1"/>
</dbReference>
<dbReference type="OrthoDB" id="5244221at2"/>
<feature type="transmembrane region" description="Helical" evidence="1">
    <location>
        <begin position="92"/>
        <end position="109"/>
    </location>
</feature>
<feature type="transmembrane region" description="Helical" evidence="1">
    <location>
        <begin position="205"/>
        <end position="224"/>
    </location>
</feature>
<name>A0A2I1PAQ2_9MICO</name>
<keyword evidence="1" id="KW-0472">Membrane</keyword>
<evidence type="ECO:0000313" key="2">
    <source>
        <dbReference type="EMBL" id="PKZ41715.1"/>
    </source>
</evidence>
<reference evidence="2 3" key="1">
    <citation type="submission" date="2017-12" db="EMBL/GenBank/DDBJ databases">
        <title>Phylogenetic diversity of female urinary microbiome.</title>
        <authorList>
            <person name="Thomas-White K."/>
            <person name="Wolfe A.J."/>
        </authorList>
    </citation>
    <scope>NUCLEOTIDE SEQUENCE [LARGE SCALE GENOMIC DNA]</scope>
    <source>
        <strain evidence="2 3">UMB1298</strain>
    </source>
</reference>
<accession>A0A2I1PAQ2</accession>
<feature type="transmembrane region" description="Helical" evidence="1">
    <location>
        <begin position="121"/>
        <end position="148"/>
    </location>
</feature>
<protein>
    <submittedName>
        <fullName evidence="2">DUF3159 domain-containing protein</fullName>
    </submittedName>
</protein>
<dbReference type="EMBL" id="PKIZ01000010">
    <property type="protein sequence ID" value="PKZ41715.1"/>
    <property type="molecule type" value="Genomic_DNA"/>
</dbReference>
<keyword evidence="1" id="KW-1133">Transmembrane helix</keyword>
<keyword evidence="1" id="KW-0812">Transmembrane</keyword>
<dbReference type="AlphaFoldDB" id="A0A2I1PAQ2"/>
<dbReference type="Pfam" id="PF11361">
    <property type="entry name" value="DUF3159"/>
    <property type="match status" value="1"/>
</dbReference>
<feature type="transmembrane region" description="Helical" evidence="1">
    <location>
        <begin position="42"/>
        <end position="61"/>
    </location>
</feature>
<organism evidence="2 3">
    <name type="scientific">Kytococcus schroeteri</name>
    <dbReference type="NCBI Taxonomy" id="138300"/>
    <lineage>
        <taxon>Bacteria</taxon>
        <taxon>Bacillati</taxon>
        <taxon>Actinomycetota</taxon>
        <taxon>Actinomycetes</taxon>
        <taxon>Micrococcales</taxon>
        <taxon>Kytococcaceae</taxon>
        <taxon>Kytococcus</taxon>
    </lineage>
</organism>